<keyword evidence="2" id="KW-1185">Reference proteome</keyword>
<gene>
    <name evidence="1" type="ORF">K443DRAFT_683600</name>
</gene>
<protein>
    <recommendedName>
        <fullName evidence="3">F-box domain-containing protein</fullName>
    </recommendedName>
</protein>
<evidence type="ECO:0008006" key="3">
    <source>
        <dbReference type="Google" id="ProtNLM"/>
    </source>
</evidence>
<organism evidence="1 2">
    <name type="scientific">Laccaria amethystina LaAM-08-1</name>
    <dbReference type="NCBI Taxonomy" id="1095629"/>
    <lineage>
        <taxon>Eukaryota</taxon>
        <taxon>Fungi</taxon>
        <taxon>Dikarya</taxon>
        <taxon>Basidiomycota</taxon>
        <taxon>Agaricomycotina</taxon>
        <taxon>Agaricomycetes</taxon>
        <taxon>Agaricomycetidae</taxon>
        <taxon>Agaricales</taxon>
        <taxon>Agaricineae</taxon>
        <taxon>Hydnangiaceae</taxon>
        <taxon>Laccaria</taxon>
    </lineage>
</organism>
<dbReference type="AlphaFoldDB" id="A0A0C9WJF9"/>
<dbReference type="HOGENOM" id="CLU_018544_14_2_1"/>
<accession>A0A0C9WJF9</accession>
<dbReference type="Proteomes" id="UP000054477">
    <property type="component" value="Unassembled WGS sequence"/>
</dbReference>
<evidence type="ECO:0000313" key="2">
    <source>
        <dbReference type="Proteomes" id="UP000054477"/>
    </source>
</evidence>
<reference evidence="1 2" key="1">
    <citation type="submission" date="2014-04" db="EMBL/GenBank/DDBJ databases">
        <authorList>
            <consortium name="DOE Joint Genome Institute"/>
            <person name="Kuo A."/>
            <person name="Kohler A."/>
            <person name="Nagy L.G."/>
            <person name="Floudas D."/>
            <person name="Copeland A."/>
            <person name="Barry K.W."/>
            <person name="Cichocki N."/>
            <person name="Veneault-Fourrey C."/>
            <person name="LaButti K."/>
            <person name="Lindquist E.A."/>
            <person name="Lipzen A."/>
            <person name="Lundell T."/>
            <person name="Morin E."/>
            <person name="Murat C."/>
            <person name="Sun H."/>
            <person name="Tunlid A."/>
            <person name="Henrissat B."/>
            <person name="Grigoriev I.V."/>
            <person name="Hibbett D.S."/>
            <person name="Martin F."/>
            <person name="Nordberg H.P."/>
            <person name="Cantor M.N."/>
            <person name="Hua S.X."/>
        </authorList>
    </citation>
    <scope>NUCLEOTIDE SEQUENCE [LARGE SCALE GENOMIC DNA]</scope>
    <source>
        <strain evidence="1 2">LaAM-08-1</strain>
    </source>
</reference>
<evidence type="ECO:0000313" key="1">
    <source>
        <dbReference type="EMBL" id="KIJ94624.1"/>
    </source>
</evidence>
<dbReference type="OrthoDB" id="3139566at2759"/>
<reference evidence="2" key="2">
    <citation type="submission" date="2015-01" db="EMBL/GenBank/DDBJ databases">
        <title>Evolutionary Origins and Diversification of the Mycorrhizal Mutualists.</title>
        <authorList>
            <consortium name="DOE Joint Genome Institute"/>
            <consortium name="Mycorrhizal Genomics Consortium"/>
            <person name="Kohler A."/>
            <person name="Kuo A."/>
            <person name="Nagy L.G."/>
            <person name="Floudas D."/>
            <person name="Copeland A."/>
            <person name="Barry K.W."/>
            <person name="Cichocki N."/>
            <person name="Veneault-Fourrey C."/>
            <person name="LaButti K."/>
            <person name="Lindquist E.A."/>
            <person name="Lipzen A."/>
            <person name="Lundell T."/>
            <person name="Morin E."/>
            <person name="Murat C."/>
            <person name="Riley R."/>
            <person name="Ohm R."/>
            <person name="Sun H."/>
            <person name="Tunlid A."/>
            <person name="Henrissat B."/>
            <person name="Grigoriev I.V."/>
            <person name="Hibbett D.S."/>
            <person name="Martin F."/>
        </authorList>
    </citation>
    <scope>NUCLEOTIDE SEQUENCE [LARGE SCALE GENOMIC DNA]</scope>
    <source>
        <strain evidence="2">LaAM-08-1</strain>
    </source>
</reference>
<proteinExistence type="predicted"/>
<dbReference type="EMBL" id="KN838785">
    <property type="protein sequence ID" value="KIJ94624.1"/>
    <property type="molecule type" value="Genomic_DNA"/>
</dbReference>
<name>A0A0C9WJF9_9AGAR</name>
<sequence length="538" mass="61240">MPAMACNCGLTLAELLSDWPPEKLPELDSVIARLSLKSRDLREQINARTPFLSLPAEIISEISIMACEPVYEASDPDNFIKSRQLTTPLMLGKICRLWRHIVLDSPRLWNVIFLELRSKPEVYKTQLELLESWLSRSGDLLLSIHLNELEGESAGWVESPPVEVFDLLAGYSHRWLHVSTFLIGPCWEGLEKLPLPSLTTLAVRPPGNADWATALTEAIWRISCAPSLRNAYFVMFDKVGMELPMHQLTQITMKSCIWQDCLSLLASAPNVEHCTLLDLRSDFGDDHHAVIALPYLSSLTAGSWQMGALLLGRVLGCIMTPALSRMQVIWGANLNPFPGIVTLLSRSSCSLRELSLNVTHFWKSEQALIATLAYMESLEKLELNCKWGGTFEPVFYHLNPARPQYTPQYLPPGRVVLPNLRCFRYRGPMSFEVHHLIKMIDMRYRMSIDREKNLQLEPVRREGNHDRIARPESFNIEISKMKRGRCYTTLCDYADTLERLMEEHDGITFSFLDEMDDNISLRSLMDTDVESLGEVFVT</sequence>